<dbReference type="InterPro" id="IPR015943">
    <property type="entry name" value="WD40/YVTN_repeat-like_dom_sf"/>
</dbReference>
<dbReference type="AlphaFoldDB" id="L7L7Z9"/>
<dbReference type="EMBL" id="BANT01000004">
    <property type="protein sequence ID" value="GAC56177.1"/>
    <property type="molecule type" value="Genomic_DNA"/>
</dbReference>
<dbReference type="Proteomes" id="UP000053405">
    <property type="component" value="Unassembled WGS sequence"/>
</dbReference>
<dbReference type="Pfam" id="PF13360">
    <property type="entry name" value="PQQ_2"/>
    <property type="match status" value="1"/>
</dbReference>
<dbReference type="Gene3D" id="2.130.10.10">
    <property type="entry name" value="YVTN repeat-like/Quinoprotein amine dehydrogenase"/>
    <property type="match status" value="2"/>
</dbReference>
<gene>
    <name evidence="2" type="ORF">GOHSU_04_00460</name>
</gene>
<sequence length="425" mass="44377">MLAAVLGLLLSACSDGHQEVRALPGAGWPMYGGDNANANYTPLTAANGLALSWSRETGGPITTPVTLNPHGELGVTAATEAGCNLFIFGRTGGRKNWCKKMAAGVTRNAPSFDQNSQPFIGESSMLLAFNGGGNIRWRMPVIGLPVSVKFAGPGGVLMVTNQGQILLLDAQTNVFRAPEVRLWPDADPEQPLAGIAECTTGGPGCAVSAPPAVDESRERFYLNFVPPGASAARLTAMSYGRPDAPSDFAHEISQRWQVEVPGGMMGPPALSADGGTVYAFGRDGRLHAFDADDGTERWNHDLGGFGFATLTVSPDGVIIPAGGIGAPLTILRDHGDRVEVRALRRDLKTVSLATQTGADTAWTVVRTGGAADPLDLIEVSTTDGATKRTLRLPGATGFTTGVAVSQYGDLAVAANNGEVFYFSPR</sequence>
<dbReference type="InterPro" id="IPR011047">
    <property type="entry name" value="Quinoprotein_ADH-like_sf"/>
</dbReference>
<organism evidence="2 3">
    <name type="scientific">Gordonia hirsuta DSM 44140 = NBRC 16056</name>
    <dbReference type="NCBI Taxonomy" id="1121927"/>
    <lineage>
        <taxon>Bacteria</taxon>
        <taxon>Bacillati</taxon>
        <taxon>Actinomycetota</taxon>
        <taxon>Actinomycetes</taxon>
        <taxon>Mycobacteriales</taxon>
        <taxon>Gordoniaceae</taxon>
        <taxon>Gordonia</taxon>
    </lineage>
</organism>
<dbReference type="SMART" id="SM00564">
    <property type="entry name" value="PQQ"/>
    <property type="match status" value="1"/>
</dbReference>
<dbReference type="InterPro" id="IPR002372">
    <property type="entry name" value="PQQ_rpt_dom"/>
</dbReference>
<protein>
    <recommendedName>
        <fullName evidence="1">Pyrrolo-quinoline quinone repeat domain-containing protein</fullName>
    </recommendedName>
</protein>
<dbReference type="InterPro" id="IPR018391">
    <property type="entry name" value="PQQ_b-propeller_rpt"/>
</dbReference>
<dbReference type="STRING" id="1121927.GOHSU_04_00460"/>
<keyword evidence="3" id="KW-1185">Reference proteome</keyword>
<evidence type="ECO:0000313" key="2">
    <source>
        <dbReference type="EMBL" id="GAC56177.1"/>
    </source>
</evidence>
<evidence type="ECO:0000313" key="3">
    <source>
        <dbReference type="Proteomes" id="UP000053405"/>
    </source>
</evidence>
<reference evidence="2 3" key="1">
    <citation type="submission" date="2012-12" db="EMBL/GenBank/DDBJ databases">
        <title>Whole genome shotgun sequence of Gordonia hirsuta NBRC 16056.</title>
        <authorList>
            <person name="Isaki-Nakamura S."/>
            <person name="Hosoyama A."/>
            <person name="Tsuchikane K."/>
            <person name="Katsumata H."/>
            <person name="Baba S."/>
            <person name="Yamazaki S."/>
            <person name="Fujita N."/>
        </authorList>
    </citation>
    <scope>NUCLEOTIDE SEQUENCE [LARGE SCALE GENOMIC DNA]</scope>
    <source>
        <strain evidence="2 3">NBRC 16056</strain>
    </source>
</reference>
<evidence type="ECO:0000259" key="1">
    <source>
        <dbReference type="Pfam" id="PF13360"/>
    </source>
</evidence>
<proteinExistence type="predicted"/>
<comment type="caution">
    <text evidence="2">The sequence shown here is derived from an EMBL/GenBank/DDBJ whole genome shotgun (WGS) entry which is preliminary data.</text>
</comment>
<accession>L7L7Z9</accession>
<feature type="domain" description="Pyrrolo-quinoline quinone repeat" evidence="1">
    <location>
        <begin position="254"/>
        <end position="368"/>
    </location>
</feature>
<dbReference type="SUPFAM" id="SSF50998">
    <property type="entry name" value="Quinoprotein alcohol dehydrogenase-like"/>
    <property type="match status" value="2"/>
</dbReference>
<name>L7L7Z9_9ACTN</name>
<dbReference type="eggNOG" id="COG1520">
    <property type="taxonomic scope" value="Bacteria"/>
</dbReference>